<dbReference type="PANTHER" id="PTHR10996">
    <property type="entry name" value="2-HYDROXYACID DEHYDROGENASE-RELATED"/>
    <property type="match status" value="1"/>
</dbReference>
<dbReference type="InterPro" id="IPR006140">
    <property type="entry name" value="D-isomer_DH_NAD-bd"/>
</dbReference>
<keyword evidence="1 3" id="KW-0560">Oxidoreductase</keyword>
<dbReference type="SUPFAM" id="SSF52283">
    <property type="entry name" value="Formate/glycerate dehydrogenase catalytic domain-like"/>
    <property type="match status" value="1"/>
</dbReference>
<evidence type="ECO:0000313" key="7">
    <source>
        <dbReference type="Proteomes" id="UP001239680"/>
    </source>
</evidence>
<dbReference type="CDD" id="cd12156">
    <property type="entry name" value="HPPR"/>
    <property type="match status" value="1"/>
</dbReference>
<organism evidence="6 7">
    <name type="scientific">Pseudogemmobacter lacusdianii</name>
    <dbReference type="NCBI Taxonomy" id="3069608"/>
    <lineage>
        <taxon>Bacteria</taxon>
        <taxon>Pseudomonadati</taxon>
        <taxon>Pseudomonadota</taxon>
        <taxon>Alphaproteobacteria</taxon>
        <taxon>Rhodobacterales</taxon>
        <taxon>Paracoccaceae</taxon>
        <taxon>Pseudogemmobacter</taxon>
    </lineage>
</organism>
<keyword evidence="7" id="KW-1185">Reference proteome</keyword>
<dbReference type="SUPFAM" id="SSF51735">
    <property type="entry name" value="NAD(P)-binding Rossmann-fold domains"/>
    <property type="match status" value="1"/>
</dbReference>
<proteinExistence type="inferred from homology"/>
<keyword evidence="2" id="KW-0520">NAD</keyword>
<dbReference type="InterPro" id="IPR036291">
    <property type="entry name" value="NAD(P)-bd_dom_sf"/>
</dbReference>
<comment type="caution">
    <text evidence="6">The sequence shown here is derived from an EMBL/GenBank/DDBJ whole genome shotgun (WGS) entry which is preliminary data.</text>
</comment>
<dbReference type="PANTHER" id="PTHR10996:SF178">
    <property type="entry name" value="2-HYDROXYACID DEHYDROGENASE YGL185C-RELATED"/>
    <property type="match status" value="1"/>
</dbReference>
<evidence type="ECO:0000259" key="5">
    <source>
        <dbReference type="Pfam" id="PF02826"/>
    </source>
</evidence>
<evidence type="ECO:0000256" key="3">
    <source>
        <dbReference type="RuleBase" id="RU003719"/>
    </source>
</evidence>
<dbReference type="Pfam" id="PF02826">
    <property type="entry name" value="2-Hacid_dh_C"/>
    <property type="match status" value="1"/>
</dbReference>
<evidence type="ECO:0000313" key="6">
    <source>
        <dbReference type="EMBL" id="MDQ2065894.1"/>
    </source>
</evidence>
<evidence type="ECO:0000259" key="4">
    <source>
        <dbReference type="Pfam" id="PF00389"/>
    </source>
</evidence>
<dbReference type="Proteomes" id="UP001239680">
    <property type="component" value="Unassembled WGS sequence"/>
</dbReference>
<comment type="similarity">
    <text evidence="3">Belongs to the D-isomer specific 2-hydroxyacid dehydrogenase family.</text>
</comment>
<dbReference type="Gene3D" id="3.40.50.720">
    <property type="entry name" value="NAD(P)-binding Rossmann-like Domain"/>
    <property type="match status" value="2"/>
</dbReference>
<dbReference type="RefSeq" id="WP_306679578.1">
    <property type="nucleotide sequence ID" value="NZ_JAVDBT010000004.1"/>
</dbReference>
<protein>
    <submittedName>
        <fullName evidence="6">2-hydroxyacid dehydrogenase</fullName>
    </submittedName>
</protein>
<feature type="domain" description="D-isomer specific 2-hydroxyacid dehydrogenase NAD-binding" evidence="5">
    <location>
        <begin position="99"/>
        <end position="271"/>
    </location>
</feature>
<dbReference type="EMBL" id="JAVDBT010000004">
    <property type="protein sequence ID" value="MDQ2065894.1"/>
    <property type="molecule type" value="Genomic_DNA"/>
</dbReference>
<accession>A0ABU0VVZ8</accession>
<evidence type="ECO:0000256" key="2">
    <source>
        <dbReference type="ARBA" id="ARBA00023027"/>
    </source>
</evidence>
<evidence type="ECO:0000256" key="1">
    <source>
        <dbReference type="ARBA" id="ARBA00023002"/>
    </source>
</evidence>
<name>A0ABU0VVZ8_9RHOB</name>
<gene>
    <name evidence="6" type="ORF">Q9295_05895</name>
</gene>
<dbReference type="InterPro" id="IPR050223">
    <property type="entry name" value="D-isomer_2-hydroxyacid_DH"/>
</dbReference>
<sequence length="311" mass="33478">MSHVLCLGAVPDWLIAEVRAAGLTVLIDDPQGHEAQVTGILRRSGGVSAALMDRFPALEVISSLGVGYDMIDTEAARARGIAVGHTPDVLNEEVADLTMALLLATLRQIPQGNRYLLDGKWPGGQFPLTPSLQGRTIGMIGMGRIGSCIARRLAGFDVPVVYHSRSPRADSPLRHYPDLMEMARDVDTLIAIVPGGPETRHLIDRALLQALGPQGVVINVARGSVLDEEALIGALTKGEILAAGLDVFENEPSPDPRLFNLPNSLVTPHLGSGTVPTRHAMWELVRDNLLRWYQGEVMPAVVPGSVRRRLS</sequence>
<dbReference type="InterPro" id="IPR006139">
    <property type="entry name" value="D-isomer_2_OHA_DH_cat_dom"/>
</dbReference>
<feature type="domain" description="D-isomer specific 2-hydroxyacid dehydrogenase catalytic" evidence="4">
    <location>
        <begin position="37"/>
        <end position="302"/>
    </location>
</feature>
<dbReference type="Pfam" id="PF00389">
    <property type="entry name" value="2-Hacid_dh"/>
    <property type="match status" value="1"/>
</dbReference>
<reference evidence="6 7" key="1">
    <citation type="submission" date="2023-08" db="EMBL/GenBank/DDBJ databases">
        <title>Characterization of two Paracoccaceae strains isolated from Phycosphere and proposal of Xinfangfangia lacusdiani sp. nov.</title>
        <authorList>
            <person name="Deng Y."/>
            <person name="Zhang Y.Q."/>
        </authorList>
    </citation>
    <scope>NUCLEOTIDE SEQUENCE [LARGE SCALE GENOMIC DNA]</scope>
    <source>
        <strain evidence="6 7">CPCC 101601</strain>
    </source>
</reference>